<dbReference type="Proteomes" id="UP001319846">
    <property type="component" value="Unassembled WGS sequence"/>
</dbReference>
<protein>
    <submittedName>
        <fullName evidence="1">WD40 repeat domain-containing protein</fullName>
    </submittedName>
</protein>
<organism evidence="1 2">
    <name type="scientific">Vreelandella aquamarina</name>
    <dbReference type="NCBI Taxonomy" id="77097"/>
    <lineage>
        <taxon>Bacteria</taxon>
        <taxon>Pseudomonadati</taxon>
        <taxon>Pseudomonadota</taxon>
        <taxon>Gammaproteobacteria</taxon>
        <taxon>Oceanospirillales</taxon>
        <taxon>Halomonadaceae</taxon>
        <taxon>Vreelandella</taxon>
    </lineage>
</organism>
<reference evidence="1" key="1">
    <citation type="submission" date="2020-06" db="EMBL/GenBank/DDBJ databases">
        <title>Whole Genome Sequence of Halomonas aquamarina MB598.</title>
        <authorList>
            <person name="Pervaiz M."/>
            <person name="Fariq A."/>
            <person name="Yasmin A."/>
            <person name="Welch M."/>
        </authorList>
    </citation>
    <scope>NUCLEOTIDE SEQUENCE</scope>
    <source>
        <strain evidence="1">MB598</strain>
    </source>
</reference>
<evidence type="ECO:0000313" key="1">
    <source>
        <dbReference type="EMBL" id="MBZ5488655.1"/>
    </source>
</evidence>
<name>A0ACC5VXQ1_9GAMM</name>
<dbReference type="EMBL" id="JABYQT010000010">
    <property type="protein sequence ID" value="MBZ5488655.1"/>
    <property type="molecule type" value="Genomic_DNA"/>
</dbReference>
<comment type="caution">
    <text evidence="1">The sequence shown here is derived from an EMBL/GenBank/DDBJ whole genome shotgun (WGS) entry which is preliminary data.</text>
</comment>
<keyword evidence="2" id="KW-1185">Reference proteome</keyword>
<gene>
    <name evidence="1" type="ORF">HW452_14095</name>
</gene>
<sequence length="413" mass="46375">MHRSNKKIMGIGIFVLILMAWGILAWKSLYELEPVISLSISSDGHYVISAHEDGALVLWNVEHKKREVLSNDANIYSAYFIEESDVFLWQDQNDVVYIQRVDGEVIEQFEHFTTYGHVMDSTFSDYLASDERWNIFHGHGNAMQPVMQDGTSPSFVGSGKILKITLSEEGRKFVSAGSDNRGGAPSVDMEEVPPVSPDRRFSSYSGLTLWDLDTLSPIALLPGNSYKLDATISPDGQWVISGDENTIGLFWNTDEPQERHRMASYYHGLYDDTLPEGLDEDDYWDESQLISVPKSSNSDQWGNIRALATPTTISLAFINGSEEFLRIGYSQYRKDGTSETYAALFEVGNPWPQAYLDLGTGPFPSVNNYSRNLSIDSAPNANLLVTGHAFDGGITVYRYDPEERTLTREWVGR</sequence>
<evidence type="ECO:0000313" key="2">
    <source>
        <dbReference type="Proteomes" id="UP001319846"/>
    </source>
</evidence>
<proteinExistence type="predicted"/>
<accession>A0ACC5VXQ1</accession>